<proteinExistence type="predicted"/>
<keyword evidence="2" id="KW-1133">Transmembrane helix</keyword>
<feature type="region of interest" description="Disordered" evidence="1">
    <location>
        <begin position="111"/>
        <end position="148"/>
    </location>
</feature>
<keyword evidence="4" id="KW-1185">Reference proteome</keyword>
<protein>
    <recommendedName>
        <fullName evidence="5">Cellulose synthase</fullName>
    </recommendedName>
</protein>
<comment type="caution">
    <text evidence="3">The sequence shown here is derived from an EMBL/GenBank/DDBJ whole genome shotgun (WGS) entry which is preliminary data.</text>
</comment>
<gene>
    <name evidence="3" type="ORF">ACFSCS_13160</name>
</gene>
<evidence type="ECO:0000313" key="3">
    <source>
        <dbReference type="EMBL" id="MFD1891122.1"/>
    </source>
</evidence>
<accession>A0ABW4RY57</accession>
<evidence type="ECO:0000256" key="1">
    <source>
        <dbReference type="SAM" id="MobiDB-lite"/>
    </source>
</evidence>
<feature type="transmembrane region" description="Helical" evidence="2">
    <location>
        <begin position="6"/>
        <end position="26"/>
    </location>
</feature>
<evidence type="ECO:0000256" key="2">
    <source>
        <dbReference type="SAM" id="Phobius"/>
    </source>
</evidence>
<dbReference type="Proteomes" id="UP001597326">
    <property type="component" value="Unassembled WGS sequence"/>
</dbReference>
<dbReference type="EMBL" id="JBHUFZ010000029">
    <property type="protein sequence ID" value="MFD1891122.1"/>
    <property type="molecule type" value="Genomic_DNA"/>
</dbReference>
<sequence length="164" mass="17391">MPELPSMPVLALIATLVLCLLVLVWTYARWSMGQGARVLLRGLGTVLALAGLYLSGLAELAGNGIRSIVDWARATPLSTTMTVGFALLGAGLLFFLIGSFLRTRTREQARETRAVRTGKGSSAVTARPTTQQAAPVSRGAKPADDGLSDEDREIAALLDQRGIK</sequence>
<feature type="compositionally biased region" description="Polar residues" evidence="1">
    <location>
        <begin position="119"/>
        <end position="134"/>
    </location>
</feature>
<keyword evidence="2" id="KW-0472">Membrane</keyword>
<reference evidence="4" key="1">
    <citation type="journal article" date="2019" name="Int. J. Syst. Evol. Microbiol.">
        <title>The Global Catalogue of Microorganisms (GCM) 10K type strain sequencing project: providing services to taxonomists for standard genome sequencing and annotation.</title>
        <authorList>
            <consortium name="The Broad Institute Genomics Platform"/>
            <consortium name="The Broad Institute Genome Sequencing Center for Infectious Disease"/>
            <person name="Wu L."/>
            <person name="Ma J."/>
        </authorList>
    </citation>
    <scope>NUCLEOTIDE SEQUENCE [LARGE SCALE GENOMIC DNA]</scope>
    <source>
        <strain evidence="4">CAIM 431</strain>
    </source>
</reference>
<evidence type="ECO:0008006" key="5">
    <source>
        <dbReference type="Google" id="ProtNLM"/>
    </source>
</evidence>
<organism evidence="3 4">
    <name type="scientific">Luteococcus peritonei</name>
    <dbReference type="NCBI Taxonomy" id="88874"/>
    <lineage>
        <taxon>Bacteria</taxon>
        <taxon>Bacillati</taxon>
        <taxon>Actinomycetota</taxon>
        <taxon>Actinomycetes</taxon>
        <taxon>Propionibacteriales</taxon>
        <taxon>Propionibacteriaceae</taxon>
        <taxon>Luteococcus</taxon>
    </lineage>
</organism>
<name>A0ABW4RY57_9ACTN</name>
<evidence type="ECO:0000313" key="4">
    <source>
        <dbReference type="Proteomes" id="UP001597326"/>
    </source>
</evidence>
<dbReference type="RefSeq" id="WP_343875305.1">
    <property type="nucleotide sequence ID" value="NZ_BAAAIX010000030.1"/>
</dbReference>
<feature type="transmembrane region" description="Helical" evidence="2">
    <location>
        <begin position="78"/>
        <end position="101"/>
    </location>
</feature>
<feature type="transmembrane region" description="Helical" evidence="2">
    <location>
        <begin position="38"/>
        <end position="58"/>
    </location>
</feature>
<keyword evidence="2" id="KW-0812">Transmembrane</keyword>